<dbReference type="EMBL" id="RPFW01000008">
    <property type="protein sequence ID" value="TVZ00861.1"/>
    <property type="molecule type" value="Genomic_DNA"/>
</dbReference>
<sequence length="521" mass="53854">MSAIAVLGMLAACSGQTAGGAYGGRPGGGGTSQASTAHPLPVALTRVTSATVSVQPDTGPVAVTTEFARKLYASAPIVVVASADGTKLPAAVREARAIHAPLLLAPAAAKASATSKATDTAEAQLTAGIQALHPVAVFSMGLSSTATAALAARLPGIRVVRRVADLPMTGDPASLRDVTVLIHASAKASRSVPVVAVTTTAKAAGATVIDMTGADPRADPTVIKALARLRPAAVVAVGAGFGTVTQLTARLAVAETGTQLPGGGQVMFPGRRLIALYGHPETPSLGVLGQQDLPGSIARAKQIAAEYRPLSTVPVVPAFEIIASVAEGSPGPDGSYSYETPVADLLPWVRSATKAGLYVVLDLQPGRASLLQQAKDYKSLLALPNVGLALDPEWKLLPGQRPLKQIGHVDISEVNSVIDWLATLTARDKLPQKLLVLHQFLLSMIAGEQDLDTSHDDLSILIHMDGQGTPGNKQATWNAVTATAPRRVFFGWKNFFVMDHPMLSPGETMTKTPAPVMISYQ</sequence>
<evidence type="ECO:0000313" key="2">
    <source>
        <dbReference type="Proteomes" id="UP000460272"/>
    </source>
</evidence>
<gene>
    <name evidence="1" type="ORF">EAS64_36580</name>
</gene>
<keyword evidence="2" id="KW-1185">Reference proteome</keyword>
<comment type="caution">
    <text evidence="1">The sequence shown here is derived from an EMBL/GenBank/DDBJ whole genome shotgun (WGS) entry which is preliminary data.</text>
</comment>
<dbReference type="RefSeq" id="WP_145860674.1">
    <property type="nucleotide sequence ID" value="NZ_RPFW01000008.1"/>
</dbReference>
<dbReference type="AlphaFoldDB" id="A0A6P2BQY6"/>
<accession>A0A6P2BQY6</accession>
<proteinExistence type="predicted"/>
<protein>
    <recommendedName>
        <fullName evidence="3">Cell wall-binding repeat-containing protein</fullName>
    </recommendedName>
</protein>
<evidence type="ECO:0008006" key="3">
    <source>
        <dbReference type="Google" id="ProtNLM"/>
    </source>
</evidence>
<dbReference type="OrthoDB" id="9812120at2"/>
<evidence type="ECO:0000313" key="1">
    <source>
        <dbReference type="EMBL" id="TVZ00861.1"/>
    </source>
</evidence>
<organism evidence="1 2">
    <name type="scientific">Trebonia kvetii</name>
    <dbReference type="NCBI Taxonomy" id="2480626"/>
    <lineage>
        <taxon>Bacteria</taxon>
        <taxon>Bacillati</taxon>
        <taxon>Actinomycetota</taxon>
        <taxon>Actinomycetes</taxon>
        <taxon>Streptosporangiales</taxon>
        <taxon>Treboniaceae</taxon>
        <taxon>Trebonia</taxon>
    </lineage>
</organism>
<reference evidence="1 2" key="1">
    <citation type="submission" date="2018-11" db="EMBL/GenBank/DDBJ databases">
        <title>Trebonia kvetii gen.nov., sp.nov., a novel acidophilic actinobacterium, and proposal of the new actinobacterial family Treboniaceae fam. nov.</title>
        <authorList>
            <person name="Rapoport D."/>
            <person name="Sagova-Mareckova M."/>
            <person name="Sedlacek I."/>
            <person name="Provaznik J."/>
            <person name="Kralova S."/>
            <person name="Pavlinic D."/>
            <person name="Benes V."/>
            <person name="Kopecky J."/>
        </authorList>
    </citation>
    <scope>NUCLEOTIDE SEQUENCE [LARGE SCALE GENOMIC DNA]</scope>
    <source>
        <strain evidence="1 2">15Tr583</strain>
    </source>
</reference>
<dbReference type="Proteomes" id="UP000460272">
    <property type="component" value="Unassembled WGS sequence"/>
</dbReference>
<name>A0A6P2BQY6_9ACTN</name>